<dbReference type="EMBL" id="FOVL01000020">
    <property type="protein sequence ID" value="SFN83640.1"/>
    <property type="molecule type" value="Genomic_DNA"/>
</dbReference>
<protein>
    <submittedName>
        <fullName evidence="1">Uncharacterized protein</fullName>
    </submittedName>
</protein>
<reference evidence="1 2" key="1">
    <citation type="submission" date="2016-10" db="EMBL/GenBank/DDBJ databases">
        <authorList>
            <person name="de Groot N.N."/>
        </authorList>
    </citation>
    <scope>NUCLEOTIDE SEQUENCE [LARGE SCALE GENOMIC DNA]</scope>
    <source>
        <strain evidence="1 2">DSM 17794</strain>
    </source>
</reference>
<dbReference type="Proteomes" id="UP000199153">
    <property type="component" value="Unassembled WGS sequence"/>
</dbReference>
<evidence type="ECO:0000313" key="2">
    <source>
        <dbReference type="Proteomes" id="UP000199153"/>
    </source>
</evidence>
<dbReference type="RefSeq" id="WP_093410717.1">
    <property type="nucleotide sequence ID" value="NZ_FOVL01000020.1"/>
</dbReference>
<organism evidence="1 2">
    <name type="scientific">Salegentibacter flavus</name>
    <dbReference type="NCBI Taxonomy" id="287099"/>
    <lineage>
        <taxon>Bacteria</taxon>
        <taxon>Pseudomonadati</taxon>
        <taxon>Bacteroidota</taxon>
        <taxon>Flavobacteriia</taxon>
        <taxon>Flavobacteriales</taxon>
        <taxon>Flavobacteriaceae</taxon>
        <taxon>Salegentibacter</taxon>
    </lineage>
</organism>
<dbReference type="AlphaFoldDB" id="A0A1I5C9E5"/>
<name>A0A1I5C9E5_9FLAO</name>
<accession>A0A1I5C9E5</accession>
<keyword evidence="2" id="KW-1185">Reference proteome</keyword>
<sequence>MQKGSQQVEFGGIENVGAVFIPKAFGMYRELLDITNSTTLPDIPDNIGTRWTSGPSEVNNSFNHTVF</sequence>
<evidence type="ECO:0000313" key="1">
    <source>
        <dbReference type="EMBL" id="SFN83640.1"/>
    </source>
</evidence>
<proteinExistence type="predicted"/>
<gene>
    <name evidence="1" type="ORF">SAMN05660413_02767</name>
</gene>